<proteinExistence type="predicted"/>
<dbReference type="EMBL" id="MT141462">
    <property type="protein sequence ID" value="QJA62124.1"/>
    <property type="molecule type" value="Genomic_DNA"/>
</dbReference>
<protein>
    <submittedName>
        <fullName evidence="1">Uncharacterized protein</fullName>
    </submittedName>
</protein>
<organism evidence="1">
    <name type="scientific">viral metagenome</name>
    <dbReference type="NCBI Taxonomy" id="1070528"/>
    <lineage>
        <taxon>unclassified sequences</taxon>
        <taxon>metagenomes</taxon>
        <taxon>organismal metagenomes</taxon>
    </lineage>
</organism>
<name>A0A6H2A4L8_9ZZZZ</name>
<evidence type="ECO:0000313" key="3">
    <source>
        <dbReference type="EMBL" id="QJA74981.1"/>
    </source>
</evidence>
<dbReference type="EMBL" id="MT145123">
    <property type="protein sequence ID" value="QJI03829.1"/>
    <property type="molecule type" value="Genomic_DNA"/>
</dbReference>
<sequence length="68" mass="7901">MTDRLCMKDEVEDLIRAHAVLKDRECEQKIAKLLYKVEGLKVLRTNPRSVTSILWGNHYGLLTNRNCT</sequence>
<dbReference type="AlphaFoldDB" id="A0A6H2A4L8"/>
<dbReference type="EMBL" id="MT142133">
    <property type="protein sequence ID" value="QJA74981.1"/>
    <property type="molecule type" value="Genomic_DNA"/>
</dbReference>
<gene>
    <name evidence="3" type="ORF">MM415A01886_0012</name>
    <name evidence="2" type="ORF">MM415B00826_0035</name>
    <name evidence="1" type="ORF">TM448A05292_0010</name>
    <name evidence="4" type="ORF">TM448B05135_0005</name>
</gene>
<evidence type="ECO:0000313" key="2">
    <source>
        <dbReference type="EMBL" id="QJA62124.1"/>
    </source>
</evidence>
<evidence type="ECO:0000313" key="4">
    <source>
        <dbReference type="EMBL" id="QJI03829.1"/>
    </source>
</evidence>
<accession>A0A6H2A4L8</accession>
<dbReference type="EMBL" id="MT144519">
    <property type="protein sequence ID" value="QJA54581.1"/>
    <property type="molecule type" value="Genomic_DNA"/>
</dbReference>
<reference evidence="1" key="1">
    <citation type="submission" date="2020-03" db="EMBL/GenBank/DDBJ databases">
        <title>The deep terrestrial virosphere.</title>
        <authorList>
            <person name="Holmfeldt K."/>
            <person name="Nilsson E."/>
            <person name="Simone D."/>
            <person name="Lopez-Fernandez M."/>
            <person name="Wu X."/>
            <person name="de Brujin I."/>
            <person name="Lundin D."/>
            <person name="Andersson A."/>
            <person name="Bertilsson S."/>
            <person name="Dopson M."/>
        </authorList>
    </citation>
    <scope>NUCLEOTIDE SEQUENCE</scope>
    <source>
        <strain evidence="3">MM415A01886</strain>
        <strain evidence="2">MM415B00826</strain>
        <strain evidence="1">TM448A05292</strain>
        <strain evidence="4">TM448B05135</strain>
    </source>
</reference>
<evidence type="ECO:0000313" key="1">
    <source>
        <dbReference type="EMBL" id="QJA54581.1"/>
    </source>
</evidence>